<keyword evidence="4 6" id="KW-1133">Transmembrane helix</keyword>
<dbReference type="Pfam" id="PF02104">
    <property type="entry name" value="SURF1"/>
    <property type="match status" value="1"/>
</dbReference>
<evidence type="ECO:0000256" key="2">
    <source>
        <dbReference type="ARBA" id="ARBA00007165"/>
    </source>
</evidence>
<organism evidence="8 9">
    <name type="scientific">Streptomyces nigrescens</name>
    <dbReference type="NCBI Taxonomy" id="1920"/>
    <lineage>
        <taxon>Bacteria</taxon>
        <taxon>Bacillati</taxon>
        <taxon>Actinomycetota</taxon>
        <taxon>Actinomycetes</taxon>
        <taxon>Kitasatosporales</taxon>
        <taxon>Streptomycetaceae</taxon>
        <taxon>Streptomyces</taxon>
    </lineage>
</organism>
<name>A0A640TS92_STRNI</name>
<feature type="transmembrane region" description="Helical" evidence="6">
    <location>
        <begin position="64"/>
        <end position="86"/>
    </location>
</feature>
<protein>
    <recommendedName>
        <fullName evidence="6">SURF1-like protein</fullName>
    </recommendedName>
</protein>
<feature type="transmembrane region" description="Helical" evidence="6">
    <location>
        <begin position="273"/>
        <end position="293"/>
    </location>
</feature>
<evidence type="ECO:0000313" key="9">
    <source>
        <dbReference type="Proteomes" id="UP000429552"/>
    </source>
</evidence>
<proteinExistence type="inferred from homology"/>
<feature type="region of interest" description="Disordered" evidence="7">
    <location>
        <begin position="1"/>
        <end position="30"/>
    </location>
</feature>
<accession>A0A640TS92</accession>
<dbReference type="Proteomes" id="UP000429552">
    <property type="component" value="Unassembled WGS sequence"/>
</dbReference>
<feature type="region of interest" description="Disordered" evidence="7">
    <location>
        <begin position="242"/>
        <end position="266"/>
    </location>
</feature>
<dbReference type="AlphaFoldDB" id="A0A640TS92"/>
<keyword evidence="3 6" id="KW-0812">Transmembrane</keyword>
<dbReference type="PANTHER" id="PTHR23427:SF2">
    <property type="entry name" value="SURFEIT LOCUS PROTEIN 1"/>
    <property type="match status" value="1"/>
</dbReference>
<comment type="caution">
    <text evidence="8">The sequence shown here is derived from an EMBL/GenBank/DDBJ whole genome shotgun (WGS) entry which is preliminary data.</text>
</comment>
<evidence type="ECO:0000256" key="1">
    <source>
        <dbReference type="ARBA" id="ARBA00004370"/>
    </source>
</evidence>
<dbReference type="InterPro" id="IPR045214">
    <property type="entry name" value="Surf1/Surf4"/>
</dbReference>
<evidence type="ECO:0000256" key="7">
    <source>
        <dbReference type="SAM" id="MobiDB-lite"/>
    </source>
</evidence>
<evidence type="ECO:0000256" key="6">
    <source>
        <dbReference type="RuleBase" id="RU363076"/>
    </source>
</evidence>
<comment type="subcellular location">
    <subcellularLocation>
        <location evidence="6">Cell membrane</location>
        <topology evidence="6">Multi-pass membrane protein</topology>
    </subcellularLocation>
    <subcellularLocation>
        <location evidence="1">Membrane</location>
    </subcellularLocation>
</comment>
<dbReference type="GO" id="GO:0005886">
    <property type="term" value="C:plasma membrane"/>
    <property type="evidence" value="ECO:0007669"/>
    <property type="project" value="UniProtKB-SubCell"/>
</dbReference>
<keyword evidence="5 6" id="KW-0472">Membrane</keyword>
<reference evidence="8 9" key="1">
    <citation type="submission" date="2019-12" db="EMBL/GenBank/DDBJ databases">
        <title>Whole genome shotgun sequence of Streptomyces libani subsp. libani NBRC 13452.</title>
        <authorList>
            <person name="Ichikawa N."/>
            <person name="Kimura A."/>
            <person name="Kitahashi Y."/>
            <person name="Komaki H."/>
            <person name="Tamura T."/>
        </authorList>
    </citation>
    <scope>NUCLEOTIDE SEQUENCE [LARGE SCALE GENOMIC DNA]</scope>
    <source>
        <strain evidence="8 9">NBRC 13452</strain>
    </source>
</reference>
<feature type="region of interest" description="Disordered" evidence="7">
    <location>
        <begin position="305"/>
        <end position="358"/>
    </location>
</feature>
<feature type="compositionally biased region" description="Low complexity" evidence="7">
    <location>
        <begin position="349"/>
        <end position="358"/>
    </location>
</feature>
<evidence type="ECO:0000313" key="8">
    <source>
        <dbReference type="EMBL" id="GFE26080.1"/>
    </source>
</evidence>
<evidence type="ECO:0000256" key="5">
    <source>
        <dbReference type="ARBA" id="ARBA00023136"/>
    </source>
</evidence>
<sequence>MRTAPARTAEWASSTGSERGRPPDRGGGPGRTLHRLRQGDPRLGCPGAPGTVKAVYRFLLSRQWVILTLVGLALIPVMIKLGYWQFHRHEHKVAQNQLIARSLAADPVPVTSLTAPGRELPRRDMWRTVSATGTYDTAHEVVVRQRTAADEQSIGYYVVTPLLLGNGEAVLVNRGWISAGNDLTRFPDVPAAPRGKVTVTGRMMADETTAASGIKDTKGLPARQVMLINSKEQAKRAGRPMLGGYIEQTGPEPSGNTPELVPEPDHDSIGPHMAYAIQWWLFAAAVPVGWIVLVRRERRDRVTAAAEQAGQTREDEAAGAARDGGRTAEPAGSREAEPAGSGETEAAGDHAAPAPAKP</sequence>
<dbReference type="CDD" id="cd06662">
    <property type="entry name" value="SURF1"/>
    <property type="match status" value="1"/>
</dbReference>
<dbReference type="PROSITE" id="PS50895">
    <property type="entry name" value="SURF1"/>
    <property type="match status" value="1"/>
</dbReference>
<evidence type="ECO:0000256" key="3">
    <source>
        <dbReference type="ARBA" id="ARBA00022692"/>
    </source>
</evidence>
<dbReference type="PANTHER" id="PTHR23427">
    <property type="entry name" value="SURFEIT LOCUS PROTEIN"/>
    <property type="match status" value="1"/>
</dbReference>
<dbReference type="EMBL" id="BLIP01000002">
    <property type="protein sequence ID" value="GFE26080.1"/>
    <property type="molecule type" value="Genomic_DNA"/>
</dbReference>
<keyword evidence="6" id="KW-1003">Cell membrane</keyword>
<dbReference type="InterPro" id="IPR002994">
    <property type="entry name" value="Surf1/Shy1"/>
</dbReference>
<gene>
    <name evidence="8" type="ORF">Sliba_65330</name>
</gene>
<comment type="similarity">
    <text evidence="2 6">Belongs to the SURF1 family.</text>
</comment>
<evidence type="ECO:0000256" key="4">
    <source>
        <dbReference type="ARBA" id="ARBA00022989"/>
    </source>
</evidence>